<reference evidence="2 3" key="1">
    <citation type="submission" date="2019-03" db="EMBL/GenBank/DDBJ databases">
        <title>Single cell metagenomics reveals metabolic interactions within the superorganism composed of flagellate Streblomastix strix and complex community of Bacteroidetes bacteria on its surface.</title>
        <authorList>
            <person name="Treitli S.C."/>
            <person name="Kolisko M."/>
            <person name="Husnik F."/>
            <person name="Keeling P."/>
            <person name="Hampl V."/>
        </authorList>
    </citation>
    <scope>NUCLEOTIDE SEQUENCE [LARGE SCALE GENOMIC DNA]</scope>
    <source>
        <strain evidence="2">ST1C</strain>
    </source>
</reference>
<sequence>RENSQKREESLWSLEGISHLIKDERRERNWTELWGDGTAPEYWPQQEDIEEEVKLIIDEEFQQQKKQQGKEDKQNNIDVFNDNQEQNEDQR</sequence>
<evidence type="ECO:0000256" key="1">
    <source>
        <dbReference type="SAM" id="MobiDB-lite"/>
    </source>
</evidence>
<dbReference type="AlphaFoldDB" id="A0A5J4RGP9"/>
<comment type="caution">
    <text evidence="2">The sequence shown here is derived from an EMBL/GenBank/DDBJ whole genome shotgun (WGS) entry which is preliminary data.</text>
</comment>
<gene>
    <name evidence="2" type="ORF">EZS28_053236</name>
</gene>
<accession>A0A5J4RGP9</accession>
<feature type="region of interest" description="Disordered" evidence="1">
    <location>
        <begin position="62"/>
        <end position="91"/>
    </location>
</feature>
<feature type="non-terminal residue" evidence="2">
    <location>
        <position position="1"/>
    </location>
</feature>
<name>A0A5J4RGP9_9EUKA</name>
<dbReference type="EMBL" id="SNRW01042327">
    <property type="protein sequence ID" value="KAA6332822.1"/>
    <property type="molecule type" value="Genomic_DNA"/>
</dbReference>
<proteinExistence type="predicted"/>
<dbReference type="Proteomes" id="UP000324800">
    <property type="component" value="Unassembled WGS sequence"/>
</dbReference>
<evidence type="ECO:0000313" key="3">
    <source>
        <dbReference type="Proteomes" id="UP000324800"/>
    </source>
</evidence>
<protein>
    <submittedName>
        <fullName evidence="2">Uncharacterized protein</fullName>
    </submittedName>
</protein>
<organism evidence="2 3">
    <name type="scientific">Streblomastix strix</name>
    <dbReference type="NCBI Taxonomy" id="222440"/>
    <lineage>
        <taxon>Eukaryota</taxon>
        <taxon>Metamonada</taxon>
        <taxon>Preaxostyla</taxon>
        <taxon>Oxymonadida</taxon>
        <taxon>Streblomastigidae</taxon>
        <taxon>Streblomastix</taxon>
    </lineage>
</organism>
<evidence type="ECO:0000313" key="2">
    <source>
        <dbReference type="EMBL" id="KAA6332822.1"/>
    </source>
</evidence>